<reference evidence="7 8" key="1">
    <citation type="submission" date="2023-07" db="EMBL/GenBank/DDBJ databases">
        <title>Sorghum-associated microbial communities from plants grown in Nebraska, USA.</title>
        <authorList>
            <person name="Schachtman D."/>
        </authorList>
    </citation>
    <scope>NUCLEOTIDE SEQUENCE [LARGE SCALE GENOMIC DNA]</scope>
    <source>
        <strain evidence="7 8">DS1027</strain>
    </source>
</reference>
<dbReference type="InterPro" id="IPR000792">
    <property type="entry name" value="Tscrpt_reg_LuxR_C"/>
</dbReference>
<dbReference type="Proteomes" id="UP001184150">
    <property type="component" value="Unassembled WGS sequence"/>
</dbReference>
<dbReference type="SUPFAM" id="SSF52172">
    <property type="entry name" value="CheY-like"/>
    <property type="match status" value="1"/>
</dbReference>
<evidence type="ECO:0000256" key="1">
    <source>
        <dbReference type="ARBA" id="ARBA00023015"/>
    </source>
</evidence>
<evidence type="ECO:0000259" key="6">
    <source>
        <dbReference type="PROSITE" id="PS50110"/>
    </source>
</evidence>
<dbReference type="InterPro" id="IPR036388">
    <property type="entry name" value="WH-like_DNA-bd_sf"/>
</dbReference>
<proteinExistence type="predicted"/>
<dbReference type="SUPFAM" id="SSF46894">
    <property type="entry name" value="C-terminal effector domain of the bipartite response regulators"/>
    <property type="match status" value="1"/>
</dbReference>
<keyword evidence="8" id="KW-1185">Reference proteome</keyword>
<dbReference type="Gene3D" id="1.10.10.10">
    <property type="entry name" value="Winged helix-like DNA-binding domain superfamily/Winged helix DNA-binding domain"/>
    <property type="match status" value="1"/>
</dbReference>
<dbReference type="PROSITE" id="PS50110">
    <property type="entry name" value="RESPONSE_REGULATORY"/>
    <property type="match status" value="1"/>
</dbReference>
<feature type="domain" description="HTH luxR-type" evidence="5">
    <location>
        <begin position="148"/>
        <end position="213"/>
    </location>
</feature>
<protein>
    <submittedName>
        <fullName evidence="7">FixJ family two-component response regulator</fullName>
    </submittedName>
</protein>
<feature type="domain" description="Response regulatory" evidence="6">
    <location>
        <begin position="20"/>
        <end position="132"/>
    </location>
</feature>
<evidence type="ECO:0000256" key="4">
    <source>
        <dbReference type="PROSITE-ProRule" id="PRU00169"/>
    </source>
</evidence>
<sequence length="219" mass="23630">MRGVEAARSGYFGTMVERVTLHILDSDSARRAQLARLAFAAGHHAEIYGSTDELLAHAPSTGLLLAHDDPPGEAVPALIAAMMRAGHWLPVIAIGNAPETWAVVRTIKAGALDYLAIPNQIGPLNEAISRAAHEAESHRVQRARAAEARQRIARLSLREREVLDRLAEGCSNKAIARDLDISPRTVEIHRMKMMGKLGARHAAEAVRLRIEATGLGDAA</sequence>
<dbReference type="InterPro" id="IPR011006">
    <property type="entry name" value="CheY-like_superfamily"/>
</dbReference>
<dbReference type="PROSITE" id="PS50043">
    <property type="entry name" value="HTH_LUXR_2"/>
    <property type="match status" value="1"/>
</dbReference>
<keyword evidence="1" id="KW-0805">Transcription regulation</keyword>
<evidence type="ECO:0000259" key="5">
    <source>
        <dbReference type="PROSITE" id="PS50043"/>
    </source>
</evidence>
<organism evidence="7 8">
    <name type="scientific">Novosphingobium capsulatum</name>
    <dbReference type="NCBI Taxonomy" id="13688"/>
    <lineage>
        <taxon>Bacteria</taxon>
        <taxon>Pseudomonadati</taxon>
        <taxon>Pseudomonadota</taxon>
        <taxon>Alphaproteobacteria</taxon>
        <taxon>Sphingomonadales</taxon>
        <taxon>Sphingomonadaceae</taxon>
        <taxon>Novosphingobium</taxon>
    </lineage>
</organism>
<gene>
    <name evidence="7" type="ORF">J2792_003240</name>
</gene>
<evidence type="ECO:0000313" key="8">
    <source>
        <dbReference type="Proteomes" id="UP001184150"/>
    </source>
</evidence>
<dbReference type="InterPro" id="IPR016032">
    <property type="entry name" value="Sig_transdc_resp-reg_C-effctor"/>
</dbReference>
<keyword evidence="3" id="KW-0804">Transcription</keyword>
<dbReference type="SMART" id="SM00421">
    <property type="entry name" value="HTH_LUXR"/>
    <property type="match status" value="1"/>
</dbReference>
<dbReference type="PANTHER" id="PTHR44688">
    <property type="entry name" value="DNA-BINDING TRANSCRIPTIONAL ACTIVATOR DEVR_DOSR"/>
    <property type="match status" value="1"/>
</dbReference>
<comment type="caution">
    <text evidence="7">The sequence shown here is derived from an EMBL/GenBank/DDBJ whole genome shotgun (WGS) entry which is preliminary data.</text>
</comment>
<dbReference type="Pfam" id="PF00196">
    <property type="entry name" value="GerE"/>
    <property type="match status" value="1"/>
</dbReference>
<dbReference type="CDD" id="cd06170">
    <property type="entry name" value="LuxR_C_like"/>
    <property type="match status" value="1"/>
</dbReference>
<dbReference type="Gene3D" id="3.40.50.2300">
    <property type="match status" value="1"/>
</dbReference>
<dbReference type="EMBL" id="JAVDRD010000009">
    <property type="protein sequence ID" value="MDR6512357.1"/>
    <property type="molecule type" value="Genomic_DNA"/>
</dbReference>
<evidence type="ECO:0000313" key="7">
    <source>
        <dbReference type="EMBL" id="MDR6512357.1"/>
    </source>
</evidence>
<comment type="caution">
    <text evidence="4">Lacks conserved residue(s) required for the propagation of feature annotation.</text>
</comment>
<name>A0ABU1MQR6_9SPHN</name>
<accession>A0ABU1MQR6</accession>
<evidence type="ECO:0000256" key="2">
    <source>
        <dbReference type="ARBA" id="ARBA00023125"/>
    </source>
</evidence>
<keyword evidence="2" id="KW-0238">DNA-binding</keyword>
<dbReference type="PANTHER" id="PTHR44688:SF16">
    <property type="entry name" value="DNA-BINDING TRANSCRIPTIONAL ACTIVATOR DEVR_DOSR"/>
    <property type="match status" value="1"/>
</dbReference>
<dbReference type="InterPro" id="IPR001789">
    <property type="entry name" value="Sig_transdc_resp-reg_receiver"/>
</dbReference>
<dbReference type="PRINTS" id="PR00038">
    <property type="entry name" value="HTHLUXR"/>
</dbReference>
<evidence type="ECO:0000256" key="3">
    <source>
        <dbReference type="ARBA" id="ARBA00023163"/>
    </source>
</evidence>